<dbReference type="Pfam" id="PF07714">
    <property type="entry name" value="PK_Tyr_Ser-Thr"/>
    <property type="match status" value="1"/>
</dbReference>
<dbReference type="InterPro" id="IPR001611">
    <property type="entry name" value="Leu-rich_rpt"/>
</dbReference>
<sequence length="984" mass="108453">MGPRSPPVTAHYTTSTTASLKIMCHFWANVWVFFHAYLLLQSAEGVTHSDDVNGLLALQDAWNAYGMLQWSGNDPCGSNWSHIACDNHNPQRVIIISVSGLGLSGTLPDDIGFLTGLQSLDMSHNKLRGQLSSQLGRLVNLVILKLESNEFTGTIPPALGQLRNVQYIYLTDNMLQGPIPHEIGLLRNLYWLDLANNHLQGELPYSSDGKNKLNVGLDNLTTTKHFHFNNNSLEGPIPSSICHQNMQLIHMLFDSNQMSGNIPDAIGDCLNLTVLKIDHNHFSGEIPTTLDRLVNLSELHLTANQLTGVLPDLSNLNKLNILAVGDNQFTPSEIPAWLTSLRSLTDLQMQKTNLLGSIPESLFELPTITAVNLDNNILNGTLDLSTSASSLLTLSLINNRIDSTSLGKFNQELNLQGNPVCNTSALVNSQVCNPDRIVPPISYQTNNSRCSNPCTGNFVPSPLDCSCVVPYKCHFTYRAPYFTTLSDSRHLKVFVDALAKGLNMSDGQIMIPEAFFNSRNQLFITAWLFPSESSHWSPDDIVSISGEAGSIYPSMYGPPMFQADPYDFQWLANARRAGLSTGAKVGIGLGAAILALIIFGVCAFALIQKRQADQAKSLSEPASGGSRKSDSGNAPKLKGARWFSFIELKKATNNFSDSNEIGAGGYGKVYKGELPNKDKVAIKRSNRLSMQGAMEFKNEIELLSRVHHRNLVSLVGFCIDQGEQMLVYEFIENGSLRDALTGVNGIKLDWHRRLLIALGAARGLAYLHELANPPIIHRDVKSSNILLDVNLDAKVADFGLSKLAPDAGKTHVTTQVKGTVGYLDPEYYLTEQLTEKSDVYSYGVVLLELLTSRQPIEFGKYIVREAKHLLDRGGMTAFRTILDTRLQSENTMELQRLLRVAIQCVEECAVNRPTMSEVVKELEEFIAHESGVGSLALSSKTYERELNKNKRRFSDSDWVCSSKDSSCNSSFHYAENATAKKNVL</sequence>
<dbReference type="Gene3D" id="3.80.10.10">
    <property type="entry name" value="Ribonuclease Inhibitor"/>
    <property type="match status" value="3"/>
</dbReference>
<dbReference type="InterPro" id="IPR017441">
    <property type="entry name" value="Protein_kinase_ATP_BS"/>
</dbReference>
<comment type="caution">
    <text evidence="20">The sequence shown here is derived from an EMBL/GenBank/DDBJ whole genome shotgun (WGS) entry which is preliminary data.</text>
</comment>
<dbReference type="GO" id="GO:0004674">
    <property type="term" value="F:protein serine/threonine kinase activity"/>
    <property type="evidence" value="ECO:0007669"/>
    <property type="project" value="UniProtKB-KW"/>
</dbReference>
<evidence type="ECO:0000313" key="20">
    <source>
        <dbReference type="EMBL" id="KAH7423978.1"/>
    </source>
</evidence>
<keyword evidence="12 18" id="KW-1133">Transmembrane helix</keyword>
<keyword evidence="13 18" id="KW-0472">Membrane</keyword>
<dbReference type="GO" id="GO:0005524">
    <property type="term" value="F:ATP binding"/>
    <property type="evidence" value="ECO:0007669"/>
    <property type="project" value="UniProtKB-UniRule"/>
</dbReference>
<protein>
    <recommendedName>
        <fullName evidence="2">non-specific serine/threonine protein kinase</fullName>
        <ecNumber evidence="2">2.7.11.1</ecNumber>
    </recommendedName>
</protein>
<feature type="domain" description="Protein kinase" evidence="19">
    <location>
        <begin position="655"/>
        <end position="926"/>
    </location>
</feature>
<dbReference type="SUPFAM" id="SSF52058">
    <property type="entry name" value="L domain-like"/>
    <property type="match status" value="1"/>
</dbReference>
<keyword evidence="3" id="KW-0723">Serine/threonine-protein kinase</keyword>
<dbReference type="Proteomes" id="UP000825935">
    <property type="component" value="Chromosome 12"/>
</dbReference>
<name>A0A8T2TNC1_CERRI</name>
<dbReference type="OMA" id="EHYGLSN"/>
<dbReference type="FunFam" id="3.80.10.10:FF:000542">
    <property type="entry name" value="Leucine-rich repeat protein kinase family protein"/>
    <property type="match status" value="1"/>
</dbReference>
<dbReference type="PROSITE" id="PS00108">
    <property type="entry name" value="PROTEIN_KINASE_ST"/>
    <property type="match status" value="1"/>
</dbReference>
<dbReference type="PANTHER" id="PTHR45974:SF266">
    <property type="entry name" value="LEUCINE-RICH REPEAT RECEPTOR PROTEIN KINASE HPCA1"/>
    <property type="match status" value="1"/>
</dbReference>
<evidence type="ECO:0000256" key="9">
    <source>
        <dbReference type="ARBA" id="ARBA00022741"/>
    </source>
</evidence>
<keyword evidence="7" id="KW-0732">Signal</keyword>
<dbReference type="InterPro" id="IPR032675">
    <property type="entry name" value="LRR_dom_sf"/>
</dbReference>
<evidence type="ECO:0000256" key="10">
    <source>
        <dbReference type="ARBA" id="ARBA00022777"/>
    </source>
</evidence>
<evidence type="ECO:0000256" key="14">
    <source>
        <dbReference type="ARBA" id="ARBA00023170"/>
    </source>
</evidence>
<dbReference type="SUPFAM" id="SSF56112">
    <property type="entry name" value="Protein kinase-like (PK-like)"/>
    <property type="match status" value="1"/>
</dbReference>
<keyword evidence="15" id="KW-0325">Glycoprotein</keyword>
<feature type="region of interest" description="Disordered" evidence="17">
    <location>
        <begin position="616"/>
        <end position="635"/>
    </location>
</feature>
<evidence type="ECO:0000256" key="18">
    <source>
        <dbReference type="SAM" id="Phobius"/>
    </source>
</evidence>
<keyword evidence="4" id="KW-0433">Leucine-rich repeat</keyword>
<dbReference type="SMART" id="SM00220">
    <property type="entry name" value="S_TKc"/>
    <property type="match status" value="1"/>
</dbReference>
<dbReference type="SMART" id="SM00369">
    <property type="entry name" value="LRR_TYP"/>
    <property type="match status" value="5"/>
</dbReference>
<dbReference type="InterPro" id="IPR008271">
    <property type="entry name" value="Ser/Thr_kinase_AS"/>
</dbReference>
<evidence type="ECO:0000256" key="13">
    <source>
        <dbReference type="ARBA" id="ARBA00023136"/>
    </source>
</evidence>
<dbReference type="InterPro" id="IPR003591">
    <property type="entry name" value="Leu-rich_rpt_typical-subtyp"/>
</dbReference>
<evidence type="ECO:0000256" key="1">
    <source>
        <dbReference type="ARBA" id="ARBA00004479"/>
    </source>
</evidence>
<keyword evidence="10" id="KW-0418">Kinase</keyword>
<dbReference type="InterPro" id="IPR011009">
    <property type="entry name" value="Kinase-like_dom_sf"/>
</dbReference>
<dbReference type="AlphaFoldDB" id="A0A8T2TNC1"/>
<dbReference type="OrthoDB" id="2015206at2759"/>
<dbReference type="FunFam" id="3.30.200.20:FF:000328">
    <property type="entry name" value="Leucine-rich repeat protein kinase family protein"/>
    <property type="match status" value="1"/>
</dbReference>
<evidence type="ECO:0000259" key="19">
    <source>
        <dbReference type="PROSITE" id="PS50011"/>
    </source>
</evidence>
<evidence type="ECO:0000256" key="16">
    <source>
        <dbReference type="PROSITE-ProRule" id="PRU10141"/>
    </source>
</evidence>
<dbReference type="GO" id="GO:0016020">
    <property type="term" value="C:membrane"/>
    <property type="evidence" value="ECO:0007669"/>
    <property type="project" value="UniProtKB-SubCell"/>
</dbReference>
<evidence type="ECO:0000256" key="8">
    <source>
        <dbReference type="ARBA" id="ARBA00022737"/>
    </source>
</evidence>
<evidence type="ECO:0000256" key="4">
    <source>
        <dbReference type="ARBA" id="ARBA00022614"/>
    </source>
</evidence>
<dbReference type="EMBL" id="CM035417">
    <property type="protein sequence ID" value="KAH7423978.1"/>
    <property type="molecule type" value="Genomic_DNA"/>
</dbReference>
<dbReference type="InterPro" id="IPR001245">
    <property type="entry name" value="Ser-Thr/Tyr_kinase_cat_dom"/>
</dbReference>
<evidence type="ECO:0000256" key="5">
    <source>
        <dbReference type="ARBA" id="ARBA00022679"/>
    </source>
</evidence>
<proteinExistence type="predicted"/>
<evidence type="ECO:0000256" key="12">
    <source>
        <dbReference type="ARBA" id="ARBA00022989"/>
    </source>
</evidence>
<keyword evidence="21" id="KW-1185">Reference proteome</keyword>
<organism evidence="20 21">
    <name type="scientific">Ceratopteris richardii</name>
    <name type="common">Triangle waterfern</name>
    <dbReference type="NCBI Taxonomy" id="49495"/>
    <lineage>
        <taxon>Eukaryota</taxon>
        <taxon>Viridiplantae</taxon>
        <taxon>Streptophyta</taxon>
        <taxon>Embryophyta</taxon>
        <taxon>Tracheophyta</taxon>
        <taxon>Polypodiopsida</taxon>
        <taxon>Polypodiidae</taxon>
        <taxon>Polypodiales</taxon>
        <taxon>Pteridineae</taxon>
        <taxon>Pteridaceae</taxon>
        <taxon>Parkerioideae</taxon>
        <taxon>Ceratopteris</taxon>
    </lineage>
</organism>
<evidence type="ECO:0000256" key="3">
    <source>
        <dbReference type="ARBA" id="ARBA00022527"/>
    </source>
</evidence>
<keyword evidence="6 18" id="KW-0812">Transmembrane</keyword>
<dbReference type="PROSITE" id="PS00107">
    <property type="entry name" value="PROTEIN_KINASE_ATP"/>
    <property type="match status" value="1"/>
</dbReference>
<evidence type="ECO:0000256" key="17">
    <source>
        <dbReference type="SAM" id="MobiDB-lite"/>
    </source>
</evidence>
<keyword evidence="5" id="KW-0808">Transferase</keyword>
<evidence type="ECO:0000313" key="21">
    <source>
        <dbReference type="Proteomes" id="UP000825935"/>
    </source>
</evidence>
<evidence type="ECO:0000256" key="11">
    <source>
        <dbReference type="ARBA" id="ARBA00022840"/>
    </source>
</evidence>
<dbReference type="Gene3D" id="3.30.200.20">
    <property type="entry name" value="Phosphorylase Kinase, domain 1"/>
    <property type="match status" value="1"/>
</dbReference>
<accession>A0A8T2TNC1</accession>
<dbReference type="Pfam" id="PF00560">
    <property type="entry name" value="LRR_1"/>
    <property type="match status" value="2"/>
</dbReference>
<comment type="subcellular location">
    <subcellularLocation>
        <location evidence="1">Membrane</location>
        <topology evidence="1">Single-pass type I membrane protein</topology>
    </subcellularLocation>
</comment>
<evidence type="ECO:0000256" key="7">
    <source>
        <dbReference type="ARBA" id="ARBA00022729"/>
    </source>
</evidence>
<evidence type="ECO:0000256" key="6">
    <source>
        <dbReference type="ARBA" id="ARBA00022692"/>
    </source>
</evidence>
<evidence type="ECO:0000256" key="15">
    <source>
        <dbReference type="ARBA" id="ARBA00023180"/>
    </source>
</evidence>
<feature type="transmembrane region" description="Helical" evidence="18">
    <location>
        <begin position="585"/>
        <end position="607"/>
    </location>
</feature>
<gene>
    <name evidence="20" type="ORF">KP509_12G083900</name>
</gene>
<dbReference type="FunFam" id="3.80.10.10:FF:000363">
    <property type="entry name" value="Leucine-rich repeat family protein"/>
    <property type="match status" value="1"/>
</dbReference>
<dbReference type="FunFam" id="1.10.510.10:FF:000453">
    <property type="entry name" value="LRR receptor-like serine/threonine-protein kinase HSL2"/>
    <property type="match status" value="1"/>
</dbReference>
<keyword evidence="11 16" id="KW-0067">ATP-binding</keyword>
<keyword evidence="14" id="KW-0675">Receptor</keyword>
<evidence type="ECO:0000256" key="2">
    <source>
        <dbReference type="ARBA" id="ARBA00012513"/>
    </source>
</evidence>
<dbReference type="Pfam" id="PF13855">
    <property type="entry name" value="LRR_8"/>
    <property type="match status" value="1"/>
</dbReference>
<dbReference type="CDD" id="cd14066">
    <property type="entry name" value="STKc_IRAK"/>
    <property type="match status" value="1"/>
</dbReference>
<dbReference type="Gene3D" id="1.10.510.10">
    <property type="entry name" value="Transferase(Phosphotransferase) domain 1"/>
    <property type="match status" value="1"/>
</dbReference>
<keyword evidence="8" id="KW-0677">Repeat</keyword>
<keyword evidence="9 16" id="KW-0547">Nucleotide-binding</keyword>
<dbReference type="PROSITE" id="PS50011">
    <property type="entry name" value="PROTEIN_KINASE_DOM"/>
    <property type="match status" value="1"/>
</dbReference>
<reference evidence="20" key="1">
    <citation type="submission" date="2021-08" db="EMBL/GenBank/DDBJ databases">
        <title>WGS assembly of Ceratopteris richardii.</title>
        <authorList>
            <person name="Marchant D.B."/>
            <person name="Chen G."/>
            <person name="Jenkins J."/>
            <person name="Shu S."/>
            <person name="Leebens-Mack J."/>
            <person name="Grimwood J."/>
            <person name="Schmutz J."/>
            <person name="Soltis P."/>
            <person name="Soltis D."/>
            <person name="Chen Z.-H."/>
        </authorList>
    </citation>
    <scope>NUCLEOTIDE SEQUENCE</scope>
    <source>
        <strain evidence="20">Whitten #5841</strain>
        <tissue evidence="20">Leaf</tissue>
    </source>
</reference>
<dbReference type="PANTHER" id="PTHR45974">
    <property type="entry name" value="RECEPTOR-LIKE PROTEIN 55"/>
    <property type="match status" value="1"/>
</dbReference>
<dbReference type="EC" id="2.7.11.1" evidence="2"/>
<feature type="binding site" evidence="16">
    <location>
        <position position="683"/>
    </location>
    <ligand>
        <name>ATP</name>
        <dbReference type="ChEBI" id="CHEBI:30616"/>
    </ligand>
</feature>
<dbReference type="InterPro" id="IPR000719">
    <property type="entry name" value="Prot_kinase_dom"/>
</dbReference>